<keyword evidence="1" id="KW-0809">Transit peptide</keyword>
<dbReference type="PANTHER" id="PTHR22602:SF0">
    <property type="entry name" value="TRANSFERASE CAF17, MITOCHONDRIAL-RELATED"/>
    <property type="match status" value="1"/>
</dbReference>
<dbReference type="RefSeq" id="WP_182685072.1">
    <property type="nucleotide sequence ID" value="NZ_JACHTF010000002.1"/>
</dbReference>
<dbReference type="InterPro" id="IPR045179">
    <property type="entry name" value="YgfZ/GcvT"/>
</dbReference>
<dbReference type="GO" id="GO:0016226">
    <property type="term" value="P:iron-sulfur cluster assembly"/>
    <property type="evidence" value="ECO:0007669"/>
    <property type="project" value="TreeGrafter"/>
</dbReference>
<dbReference type="NCBIfam" id="TIGR03317">
    <property type="entry name" value="ygfZ_signature"/>
    <property type="match status" value="1"/>
</dbReference>
<name>A0A7W3TJD5_9GAMM</name>
<dbReference type="AlphaFoldDB" id="A0A7W3TJD5"/>
<proteinExistence type="predicted"/>
<dbReference type="Gene3D" id="2.40.30.160">
    <property type="match status" value="1"/>
</dbReference>
<dbReference type="PANTHER" id="PTHR22602">
    <property type="entry name" value="TRANSFERASE CAF17, MITOCHONDRIAL-RELATED"/>
    <property type="match status" value="1"/>
</dbReference>
<dbReference type="Proteomes" id="UP000523196">
    <property type="component" value="Unassembled WGS sequence"/>
</dbReference>
<reference evidence="2 3" key="1">
    <citation type="submission" date="2020-08" db="EMBL/GenBank/DDBJ databases">
        <authorList>
            <person name="Xu S."/>
            <person name="Li A."/>
        </authorList>
    </citation>
    <scope>NUCLEOTIDE SEQUENCE [LARGE SCALE GENOMIC DNA]</scope>
    <source>
        <strain evidence="2 3">119BY6-57</strain>
    </source>
</reference>
<dbReference type="EMBL" id="JACHTF010000002">
    <property type="protein sequence ID" value="MBB1059427.1"/>
    <property type="molecule type" value="Genomic_DNA"/>
</dbReference>
<protein>
    <submittedName>
        <fullName evidence="2">Folate-binding protein YgfZ</fullName>
    </submittedName>
</protein>
<organism evidence="2 3">
    <name type="scientific">Marilutibacter spongiae</name>
    <dbReference type="NCBI Taxonomy" id="2025720"/>
    <lineage>
        <taxon>Bacteria</taxon>
        <taxon>Pseudomonadati</taxon>
        <taxon>Pseudomonadota</taxon>
        <taxon>Gammaproteobacteria</taxon>
        <taxon>Lysobacterales</taxon>
        <taxon>Lysobacteraceae</taxon>
        <taxon>Marilutibacter</taxon>
    </lineage>
</organism>
<dbReference type="InterPro" id="IPR017703">
    <property type="entry name" value="YgfZ/GCV_T_CS"/>
</dbReference>
<comment type="caution">
    <text evidence="2">The sequence shown here is derived from an EMBL/GenBank/DDBJ whole genome shotgun (WGS) entry which is preliminary data.</text>
</comment>
<dbReference type="Gene3D" id="3.30.1360.120">
    <property type="entry name" value="Probable tRNA modification gtpase trme, domain 1"/>
    <property type="match status" value="1"/>
</dbReference>
<sequence length="287" mass="30157">MSDNPRPHSGAFLALPGHRLLRITGPDATAFAQAQFMNDVGALADGQWQWNGWLTPKGRVVALFALVRLDAQTLWLLLPDADPNAFSEQLRRFVFRSKMALDMADALCVSGGFQAPASARGAHTARLPDGDLELDMGGDGGPRTLRIGAAPASAGDATAAWRDADLAHGLPRLDASQASQWTPQQLSLERLRAFSVKKGCYPGQEIVARTHFLGKAKRGLAAYRAGAAVATGAAIGDGEREIGTVVSVSSDGHGCLAVVPLEGGPAPRLRAGTLDLEPVALRDGLGR</sequence>
<keyword evidence="3" id="KW-1185">Reference proteome</keyword>
<gene>
    <name evidence="2" type="ORF">H4F98_02455</name>
</gene>
<accession>A0A7W3TJD5</accession>
<evidence type="ECO:0000313" key="3">
    <source>
        <dbReference type="Proteomes" id="UP000523196"/>
    </source>
</evidence>
<evidence type="ECO:0000313" key="2">
    <source>
        <dbReference type="EMBL" id="MBB1059427.1"/>
    </source>
</evidence>
<evidence type="ECO:0000256" key="1">
    <source>
        <dbReference type="ARBA" id="ARBA00022946"/>
    </source>
</evidence>
<dbReference type="InterPro" id="IPR027266">
    <property type="entry name" value="TrmE/GcvT-like"/>
</dbReference>
<dbReference type="SUPFAM" id="SSF103025">
    <property type="entry name" value="Folate-binding domain"/>
    <property type="match status" value="1"/>
</dbReference>